<dbReference type="InterPro" id="IPR050985">
    <property type="entry name" value="Alpha-glycosidase_related"/>
</dbReference>
<evidence type="ECO:0000256" key="2">
    <source>
        <dbReference type="ARBA" id="ARBA00006202"/>
    </source>
</evidence>
<dbReference type="Pfam" id="PF16875">
    <property type="entry name" value="Glyco_hydro_36N"/>
    <property type="match status" value="1"/>
</dbReference>
<keyword evidence="4 6" id="KW-0378">Hydrolase</keyword>
<dbReference type="InterPro" id="IPR002252">
    <property type="entry name" value="Glyco_hydro_36"/>
</dbReference>
<dbReference type="InterPro" id="IPR031704">
    <property type="entry name" value="Glyco_hydro_36_N"/>
</dbReference>
<dbReference type="Pfam" id="PF02065">
    <property type="entry name" value="Melibiase"/>
    <property type="match status" value="1"/>
</dbReference>
<dbReference type="InterPro" id="IPR038417">
    <property type="entry name" value="Alpga-gal_N_sf"/>
</dbReference>
<dbReference type="InterPro" id="IPR013785">
    <property type="entry name" value="Aldolase_TIM"/>
</dbReference>
<dbReference type="EC" id="3.2.1.22" evidence="3 6"/>
<dbReference type="GO" id="GO:0004557">
    <property type="term" value="F:alpha-galactosidase activity"/>
    <property type="evidence" value="ECO:0007669"/>
    <property type="project" value="UniProtKB-EC"/>
</dbReference>
<comment type="catalytic activity">
    <reaction evidence="1 6">
        <text>Hydrolysis of terminal, non-reducing alpha-D-galactose residues in alpha-D-galactosides, including galactose oligosaccharides, galactomannans and galactolipids.</text>
        <dbReference type="EC" id="3.2.1.22"/>
    </reaction>
</comment>
<dbReference type="PRINTS" id="PR00743">
    <property type="entry name" value="GLHYDRLASE36"/>
</dbReference>
<gene>
    <name evidence="9" type="ORF">K0T92_11170</name>
</gene>
<dbReference type="SUPFAM" id="SSF51445">
    <property type="entry name" value="(Trans)glycosidases"/>
    <property type="match status" value="1"/>
</dbReference>
<evidence type="ECO:0000256" key="1">
    <source>
        <dbReference type="ARBA" id="ARBA00001255"/>
    </source>
</evidence>
<dbReference type="PANTHER" id="PTHR43053">
    <property type="entry name" value="GLYCOSIDASE FAMILY 31"/>
    <property type="match status" value="1"/>
</dbReference>
<sequence length="733" mass="83108">MTIHYDEQRRVFHLSTVKTSYIFQVIQDGYLAHRYWGKRIARFGDSNPIVSIDRPLSPNPYPHHKESGFSLDTLQQEFPGFGTSDFRMPAYQLEEESGSSTADLRYSSYRIYEGKPPLAGLPATYAEYETEAQTLELELRDRVNGLVVYLLYTVFPQYNAIVRSARFVNMGAQKLKLLRAFSMNVDFESADYELLHLSGGWANERNIIRRPLYKGMQSVESKRGASSPQHNPFLALLSRDAGEQTGEVYGMNLVYSGNFYAGIEVDQYDTARVLLGINPFDFNWLLEPGESFQTPEAVMVYSDEGLGGMSRTYHRLYRSRLCRGKFRDKERPILINNWEATYFDFNADKIVAIAAKAQQLGIELFVLDDGWFGKRNDDTSSLGDWVVDATKLPGGLDKLARDVNAMGMAFGLWFEPEMVNEDSELYRQHPDWIIHAAGRSSSTGRCQYVLDYSRKDVCDAIIAMLSEVLSSAPISYVKWDMNRHMTEIGSAALPPERQRETAHRYILGLYRVMEELTTAFPDVLFESCASGGGRFDPGMLYYMPQTWASDNSDALSRLKIQYGTSLVYPVSSIGAHVSAVPNHQVGRMTPLETRGNAAISGVFGYELDPTAFTADEERMVREQVALYKEIRRVIQFGEFYRLLDPFAGNEAAWMFISEDGSEAIVFYFKILAQPNPGIRSIRLAGLEPEAVYRMDGEEGEFGGDELMHVGIRVPAALITGDFRSHMWRLRRVM</sequence>
<proteinExistence type="inferred from homology"/>
<dbReference type="CDD" id="cd14791">
    <property type="entry name" value="GH36"/>
    <property type="match status" value="1"/>
</dbReference>
<evidence type="ECO:0000259" key="7">
    <source>
        <dbReference type="Pfam" id="PF16874"/>
    </source>
</evidence>
<protein>
    <recommendedName>
        <fullName evidence="3 6">Alpha-galactosidase</fullName>
        <ecNumber evidence="3 6">3.2.1.22</ecNumber>
    </recommendedName>
</protein>
<accession>A0ABS7D5U1</accession>
<dbReference type="InterPro" id="IPR017853">
    <property type="entry name" value="GH"/>
</dbReference>
<evidence type="ECO:0000259" key="8">
    <source>
        <dbReference type="Pfam" id="PF16875"/>
    </source>
</evidence>
<dbReference type="Proteomes" id="UP000812277">
    <property type="component" value="Unassembled WGS sequence"/>
</dbReference>
<dbReference type="EMBL" id="JAHZIJ010000006">
    <property type="protein sequence ID" value="MBW7475309.1"/>
    <property type="molecule type" value="Genomic_DNA"/>
</dbReference>
<feature type="domain" description="Glycosyl hydrolase family 36 N-terminal" evidence="8">
    <location>
        <begin position="29"/>
        <end position="287"/>
    </location>
</feature>
<evidence type="ECO:0000313" key="9">
    <source>
        <dbReference type="EMBL" id="MBW7475309.1"/>
    </source>
</evidence>
<evidence type="ECO:0000256" key="4">
    <source>
        <dbReference type="ARBA" id="ARBA00022801"/>
    </source>
</evidence>
<evidence type="ECO:0000256" key="3">
    <source>
        <dbReference type="ARBA" id="ARBA00012755"/>
    </source>
</evidence>
<dbReference type="InterPro" id="IPR000111">
    <property type="entry name" value="Glyco_hydro_27/36_CS"/>
</dbReference>
<comment type="similarity">
    <text evidence="2">Belongs to the glycosyl hydrolase 36 family.</text>
</comment>
<dbReference type="PANTHER" id="PTHR43053:SF3">
    <property type="entry name" value="ALPHA-GALACTOSIDASE C-RELATED"/>
    <property type="match status" value="1"/>
</dbReference>
<dbReference type="Gene3D" id="2.70.98.60">
    <property type="entry name" value="alpha-galactosidase from lactobacil brevis"/>
    <property type="match status" value="1"/>
</dbReference>
<evidence type="ECO:0000256" key="6">
    <source>
        <dbReference type="PIRNR" id="PIRNR005536"/>
    </source>
</evidence>
<dbReference type="RefSeq" id="WP_219872551.1">
    <property type="nucleotide sequence ID" value="NZ_JAHZIJ010000006.1"/>
</dbReference>
<comment type="caution">
    <text evidence="9">The sequence shown here is derived from an EMBL/GenBank/DDBJ whole genome shotgun (WGS) entry which is preliminary data.</text>
</comment>
<evidence type="ECO:0000313" key="10">
    <source>
        <dbReference type="Proteomes" id="UP000812277"/>
    </source>
</evidence>
<keyword evidence="10" id="KW-1185">Reference proteome</keyword>
<name>A0ABS7D5U1_9BACL</name>
<dbReference type="Gene3D" id="2.60.40.1180">
    <property type="entry name" value="Golgi alpha-mannosidase II"/>
    <property type="match status" value="1"/>
</dbReference>
<keyword evidence="5 6" id="KW-0326">Glycosidase</keyword>
<organism evidence="9 10">
    <name type="scientific">Paenibacillus oenotherae</name>
    <dbReference type="NCBI Taxonomy" id="1435645"/>
    <lineage>
        <taxon>Bacteria</taxon>
        <taxon>Bacillati</taxon>
        <taxon>Bacillota</taxon>
        <taxon>Bacilli</taxon>
        <taxon>Bacillales</taxon>
        <taxon>Paenibacillaceae</taxon>
        <taxon>Paenibacillus</taxon>
    </lineage>
</organism>
<dbReference type="PIRSF" id="PIRSF005536">
    <property type="entry name" value="Agal"/>
    <property type="match status" value="1"/>
</dbReference>
<reference evidence="9 10" key="1">
    <citation type="submission" date="2021-07" db="EMBL/GenBank/DDBJ databases">
        <title>Paenibacillus radiodurans sp. nov., isolated from the southeastern edge of Tengger Desert.</title>
        <authorList>
            <person name="Zhang G."/>
        </authorList>
    </citation>
    <scope>NUCLEOTIDE SEQUENCE [LARGE SCALE GENOMIC DNA]</scope>
    <source>
        <strain evidence="9 10">DT7-4</strain>
    </source>
</reference>
<dbReference type="InterPro" id="IPR013780">
    <property type="entry name" value="Glyco_hydro_b"/>
</dbReference>
<feature type="domain" description="Glycosyl hydrolase family 36 C-terminal" evidence="7">
    <location>
        <begin position="650"/>
        <end position="729"/>
    </location>
</feature>
<dbReference type="Gene3D" id="3.20.20.70">
    <property type="entry name" value="Aldolase class I"/>
    <property type="match status" value="1"/>
</dbReference>
<dbReference type="InterPro" id="IPR031705">
    <property type="entry name" value="Glyco_hydro_36_C"/>
</dbReference>
<evidence type="ECO:0000256" key="5">
    <source>
        <dbReference type="ARBA" id="ARBA00023295"/>
    </source>
</evidence>
<dbReference type="Pfam" id="PF16874">
    <property type="entry name" value="Glyco_hydro_36C"/>
    <property type="match status" value="1"/>
</dbReference>
<dbReference type="PROSITE" id="PS00512">
    <property type="entry name" value="ALPHA_GALACTOSIDASE"/>
    <property type="match status" value="1"/>
</dbReference>